<dbReference type="eggNOG" id="ENOG502SI8N">
    <property type="taxonomic scope" value="Eukaryota"/>
</dbReference>
<gene>
    <name evidence="2" type="ORF">GLOTRDRAFT_133239</name>
</gene>
<keyword evidence="1" id="KW-0812">Transmembrane</keyword>
<dbReference type="PANTHER" id="PTHR35043:SF7">
    <property type="entry name" value="TRANSCRIPTION FACTOR DOMAIN-CONTAINING PROTEIN"/>
    <property type="match status" value="1"/>
</dbReference>
<feature type="transmembrane region" description="Helical" evidence="1">
    <location>
        <begin position="315"/>
        <end position="335"/>
    </location>
</feature>
<keyword evidence="1" id="KW-1133">Transmembrane helix</keyword>
<dbReference type="OMA" id="DCIATPV"/>
<evidence type="ECO:0000256" key="1">
    <source>
        <dbReference type="SAM" id="Phobius"/>
    </source>
</evidence>
<feature type="transmembrane region" description="Helical" evidence="1">
    <location>
        <begin position="15"/>
        <end position="34"/>
    </location>
</feature>
<feature type="transmembrane region" description="Helical" evidence="1">
    <location>
        <begin position="347"/>
        <end position="368"/>
    </location>
</feature>
<proteinExistence type="predicted"/>
<dbReference type="OrthoDB" id="9451547at2759"/>
<dbReference type="Proteomes" id="UP000030669">
    <property type="component" value="Unassembled WGS sequence"/>
</dbReference>
<keyword evidence="1" id="KW-0472">Membrane</keyword>
<dbReference type="RefSeq" id="XP_007870338.1">
    <property type="nucleotide sequence ID" value="XM_007872147.1"/>
</dbReference>
<dbReference type="PANTHER" id="PTHR35043">
    <property type="entry name" value="TRANSCRIPTION FACTOR DOMAIN-CONTAINING PROTEIN"/>
    <property type="match status" value="1"/>
</dbReference>
<organism evidence="2 3">
    <name type="scientific">Gloeophyllum trabeum (strain ATCC 11539 / FP-39264 / Madison 617)</name>
    <name type="common">Brown rot fungus</name>
    <dbReference type="NCBI Taxonomy" id="670483"/>
    <lineage>
        <taxon>Eukaryota</taxon>
        <taxon>Fungi</taxon>
        <taxon>Dikarya</taxon>
        <taxon>Basidiomycota</taxon>
        <taxon>Agaricomycotina</taxon>
        <taxon>Agaricomycetes</taxon>
        <taxon>Gloeophyllales</taxon>
        <taxon>Gloeophyllaceae</taxon>
        <taxon>Gloeophyllum</taxon>
    </lineage>
</organism>
<accession>S7RFT2</accession>
<keyword evidence="3" id="KW-1185">Reference proteome</keyword>
<dbReference type="AlphaFoldDB" id="S7RFT2"/>
<dbReference type="KEGG" id="gtr:GLOTRDRAFT_133239"/>
<dbReference type="EMBL" id="KB469311">
    <property type="protein sequence ID" value="EPQ51374.1"/>
    <property type="molecule type" value="Genomic_DNA"/>
</dbReference>
<evidence type="ECO:0000313" key="3">
    <source>
        <dbReference type="Proteomes" id="UP000030669"/>
    </source>
</evidence>
<evidence type="ECO:0000313" key="2">
    <source>
        <dbReference type="EMBL" id="EPQ51374.1"/>
    </source>
</evidence>
<protein>
    <submittedName>
        <fullName evidence="2">Uncharacterized protein</fullName>
    </submittedName>
</protein>
<dbReference type="HOGENOM" id="CLU_022883_6_1_1"/>
<feature type="transmembrane region" description="Helical" evidence="1">
    <location>
        <begin position="55"/>
        <end position="75"/>
    </location>
</feature>
<sequence length="403" mass="45252">MSSQLCTQCPNTRSIWEIVYGCVLTVFACTWLAIHPNIPDQREGKVLRFIRRAGLMIMALIAPELVVVWAARQWIVARRLAENFRGLQWTQTHGFFALMGGFALCGENFEVIRTLNPDEDLDHLDSRIFPRISEEQIQDKSKADFLAKGVVVMQTGWFLVQCAARIQQGLPITEIEITTAAFAVLNFFTYALWWNKPLGVDCPHLIREDTYGRPLSEGGSDAWPARSADVRPPVDIYSGASSFRHIRLGSVSAQAKEYVTKNKVGDVLDDIVDVIMIPLRPFFAMVTEAGGEDDNWHAVPVFHAGSLTYREGRNLAYFSMLIAMTFGAIHCAGWTLEFPTDLEKWMWRIASLTITGAPIYGMVVITIYRWSGAPDWLDSVHKFTCIFGCVITEAPRAPIGLLD</sequence>
<dbReference type="GeneID" id="19302690"/>
<reference evidence="2 3" key="1">
    <citation type="journal article" date="2012" name="Science">
        <title>The Paleozoic origin of enzymatic lignin decomposition reconstructed from 31 fungal genomes.</title>
        <authorList>
            <person name="Floudas D."/>
            <person name="Binder M."/>
            <person name="Riley R."/>
            <person name="Barry K."/>
            <person name="Blanchette R.A."/>
            <person name="Henrissat B."/>
            <person name="Martinez A.T."/>
            <person name="Otillar R."/>
            <person name="Spatafora J.W."/>
            <person name="Yadav J.S."/>
            <person name="Aerts A."/>
            <person name="Benoit I."/>
            <person name="Boyd A."/>
            <person name="Carlson A."/>
            <person name="Copeland A."/>
            <person name="Coutinho P.M."/>
            <person name="de Vries R.P."/>
            <person name="Ferreira P."/>
            <person name="Findley K."/>
            <person name="Foster B."/>
            <person name="Gaskell J."/>
            <person name="Glotzer D."/>
            <person name="Gorecki P."/>
            <person name="Heitman J."/>
            <person name="Hesse C."/>
            <person name="Hori C."/>
            <person name="Igarashi K."/>
            <person name="Jurgens J.A."/>
            <person name="Kallen N."/>
            <person name="Kersten P."/>
            <person name="Kohler A."/>
            <person name="Kuees U."/>
            <person name="Kumar T.K.A."/>
            <person name="Kuo A."/>
            <person name="LaButti K."/>
            <person name="Larrondo L.F."/>
            <person name="Lindquist E."/>
            <person name="Ling A."/>
            <person name="Lombard V."/>
            <person name="Lucas S."/>
            <person name="Lundell T."/>
            <person name="Martin R."/>
            <person name="McLaughlin D.J."/>
            <person name="Morgenstern I."/>
            <person name="Morin E."/>
            <person name="Murat C."/>
            <person name="Nagy L.G."/>
            <person name="Nolan M."/>
            <person name="Ohm R.A."/>
            <person name="Patyshakuliyeva A."/>
            <person name="Rokas A."/>
            <person name="Ruiz-Duenas F.J."/>
            <person name="Sabat G."/>
            <person name="Salamov A."/>
            <person name="Samejima M."/>
            <person name="Schmutz J."/>
            <person name="Slot J.C."/>
            <person name="St John F."/>
            <person name="Stenlid J."/>
            <person name="Sun H."/>
            <person name="Sun S."/>
            <person name="Syed K."/>
            <person name="Tsang A."/>
            <person name="Wiebenga A."/>
            <person name="Young D."/>
            <person name="Pisabarro A."/>
            <person name="Eastwood D.C."/>
            <person name="Martin F."/>
            <person name="Cullen D."/>
            <person name="Grigoriev I.V."/>
            <person name="Hibbett D.S."/>
        </authorList>
    </citation>
    <scope>NUCLEOTIDE SEQUENCE [LARGE SCALE GENOMIC DNA]</scope>
    <source>
        <strain evidence="2 3">ATCC 11539</strain>
    </source>
</reference>
<name>S7RFT2_GLOTA</name>